<name>A0A9P5C4W5_9PLEO</name>
<comment type="caution">
    <text evidence="1">The sequence shown here is derived from an EMBL/GenBank/DDBJ whole genome shotgun (WGS) entry which is preliminary data.</text>
</comment>
<proteinExistence type="predicted"/>
<gene>
    <name evidence="1" type="ORF">E8E12_004342</name>
</gene>
<accession>A0A9P5C4W5</accession>
<protein>
    <submittedName>
        <fullName evidence="1">Uncharacterized protein</fullName>
    </submittedName>
</protein>
<organism evidence="1 2">
    <name type="scientific">Didymella heteroderae</name>
    <dbReference type="NCBI Taxonomy" id="1769908"/>
    <lineage>
        <taxon>Eukaryota</taxon>
        <taxon>Fungi</taxon>
        <taxon>Dikarya</taxon>
        <taxon>Ascomycota</taxon>
        <taxon>Pezizomycotina</taxon>
        <taxon>Dothideomycetes</taxon>
        <taxon>Pleosporomycetidae</taxon>
        <taxon>Pleosporales</taxon>
        <taxon>Pleosporineae</taxon>
        <taxon>Didymellaceae</taxon>
        <taxon>Didymella</taxon>
    </lineage>
</organism>
<reference evidence="1" key="1">
    <citation type="submission" date="2019-04" db="EMBL/GenBank/DDBJ databases">
        <title>Sequencing of skin fungus with MAO and IRED activity.</title>
        <authorList>
            <person name="Marsaioli A.J."/>
            <person name="Bonatto J.M.C."/>
            <person name="Reis Junior O."/>
        </authorList>
    </citation>
    <scope>NUCLEOTIDE SEQUENCE</scope>
    <source>
        <strain evidence="1">28M1</strain>
    </source>
</reference>
<keyword evidence="2" id="KW-1185">Reference proteome</keyword>
<dbReference type="EMBL" id="SWKV01000007">
    <property type="protein sequence ID" value="KAF3045022.1"/>
    <property type="molecule type" value="Genomic_DNA"/>
</dbReference>
<dbReference type="Proteomes" id="UP000758155">
    <property type="component" value="Unassembled WGS sequence"/>
</dbReference>
<dbReference type="AlphaFoldDB" id="A0A9P5C4W5"/>
<evidence type="ECO:0000313" key="1">
    <source>
        <dbReference type="EMBL" id="KAF3045022.1"/>
    </source>
</evidence>
<evidence type="ECO:0000313" key="2">
    <source>
        <dbReference type="Proteomes" id="UP000758155"/>
    </source>
</evidence>
<sequence length="108" mass="11668">MAKEKNDGPSKEEWLEQFMHKTWTDELVGAKRSPNETTANLTGTNVYLAATNGGVIEVNITLAKSNLVANVGVALGILAAGQQAQHVEGTYRAATELQFENAELSHEK</sequence>